<dbReference type="Pfam" id="PF01938">
    <property type="entry name" value="TRAM"/>
    <property type="match status" value="1"/>
</dbReference>
<dbReference type="EC" id="2.8.4.3" evidence="10 14"/>
<dbReference type="GO" id="GO:0035597">
    <property type="term" value="F:tRNA-2-methylthio-N(6)-dimethylallyladenosine(37) synthase activity"/>
    <property type="evidence" value="ECO:0007669"/>
    <property type="project" value="UniProtKB-EC"/>
</dbReference>
<keyword evidence="2 14" id="KW-0004">4Fe-4S</keyword>
<feature type="binding site" evidence="14">
    <location>
        <position position="161"/>
    </location>
    <ligand>
        <name>[4Fe-4S] cluster</name>
        <dbReference type="ChEBI" id="CHEBI:49883"/>
        <label>2</label>
        <note>4Fe-4S-S-AdoMet</note>
    </ligand>
</feature>
<dbReference type="PROSITE" id="PS50926">
    <property type="entry name" value="TRAM"/>
    <property type="match status" value="1"/>
</dbReference>
<dbReference type="InterPro" id="IPR013848">
    <property type="entry name" value="Methylthiotransferase_N"/>
</dbReference>
<evidence type="ECO:0000256" key="4">
    <source>
        <dbReference type="ARBA" id="ARBA00022679"/>
    </source>
</evidence>
<dbReference type="GO" id="GO:0005829">
    <property type="term" value="C:cytosol"/>
    <property type="evidence" value="ECO:0007669"/>
    <property type="project" value="TreeGrafter"/>
</dbReference>
<feature type="binding site" evidence="14">
    <location>
        <position position="164"/>
    </location>
    <ligand>
        <name>[4Fe-4S] cluster</name>
        <dbReference type="ChEBI" id="CHEBI:49883"/>
        <label>2</label>
        <note>4Fe-4S-S-AdoMet</note>
    </ligand>
</feature>
<dbReference type="RefSeq" id="WP_121838544.1">
    <property type="nucleotide sequence ID" value="NZ_ML014769.1"/>
</dbReference>
<dbReference type="InterPro" id="IPR058240">
    <property type="entry name" value="rSAM_sf"/>
</dbReference>
<protein>
    <recommendedName>
        <fullName evidence="10 14">tRNA-2-methylthio-N(6)-dimethylallyladenosine synthase</fullName>
        <ecNumber evidence="10 14">2.8.4.3</ecNumber>
    </recommendedName>
    <alternativeName>
        <fullName evidence="14">(Dimethylallyl)adenosine tRNA methylthiotransferase MiaB</fullName>
    </alternativeName>
    <alternativeName>
        <fullName evidence="14">tRNA-i(6)A37 methylthiotransferase</fullName>
    </alternativeName>
</protein>
<evidence type="ECO:0000256" key="2">
    <source>
        <dbReference type="ARBA" id="ARBA00022485"/>
    </source>
</evidence>
<comment type="catalytic activity">
    <reaction evidence="13">
        <text>N(6)-dimethylallyladenosine(37) in tRNA + (sulfur carrier)-SH + AH2 + 2 S-adenosyl-L-methionine = 2-methylsulfanyl-N(6)-dimethylallyladenosine(37) in tRNA + (sulfur carrier)-H + 5'-deoxyadenosine + L-methionine + A + S-adenosyl-L-homocysteine + 2 H(+)</text>
        <dbReference type="Rhea" id="RHEA:37067"/>
        <dbReference type="Rhea" id="RHEA-COMP:10375"/>
        <dbReference type="Rhea" id="RHEA-COMP:10376"/>
        <dbReference type="Rhea" id="RHEA-COMP:14737"/>
        <dbReference type="Rhea" id="RHEA-COMP:14739"/>
        <dbReference type="ChEBI" id="CHEBI:13193"/>
        <dbReference type="ChEBI" id="CHEBI:15378"/>
        <dbReference type="ChEBI" id="CHEBI:17319"/>
        <dbReference type="ChEBI" id="CHEBI:17499"/>
        <dbReference type="ChEBI" id="CHEBI:29917"/>
        <dbReference type="ChEBI" id="CHEBI:57844"/>
        <dbReference type="ChEBI" id="CHEBI:57856"/>
        <dbReference type="ChEBI" id="CHEBI:59789"/>
        <dbReference type="ChEBI" id="CHEBI:64428"/>
        <dbReference type="ChEBI" id="CHEBI:74415"/>
        <dbReference type="ChEBI" id="CHEBI:74417"/>
        <dbReference type="EC" id="2.8.4.3"/>
    </reaction>
    <physiologicalReaction direction="left-to-right" evidence="13">
        <dbReference type="Rhea" id="RHEA:37068"/>
    </physiologicalReaction>
</comment>
<dbReference type="NCBIfam" id="TIGR01574">
    <property type="entry name" value="miaB-methiolase"/>
    <property type="match status" value="1"/>
</dbReference>
<evidence type="ECO:0000256" key="1">
    <source>
        <dbReference type="ARBA" id="ARBA00003234"/>
    </source>
</evidence>
<comment type="catalytic activity">
    <reaction evidence="12">
        <text>2-thio-N(6)-dimethylallyladenosine(37) in tRNA + S-adenosyl-L-methionine = 2-methylsulfanyl-N(6)-dimethylallyladenosine(37) in tRNA + S-adenosyl-L-homocysteine + H(+)</text>
        <dbReference type="Rhea" id="RHEA:37063"/>
        <dbReference type="Rhea" id="RHEA-COMP:10376"/>
        <dbReference type="Rhea" id="RHEA-COMP:10377"/>
        <dbReference type="ChEBI" id="CHEBI:15378"/>
        <dbReference type="ChEBI" id="CHEBI:57856"/>
        <dbReference type="ChEBI" id="CHEBI:59789"/>
        <dbReference type="ChEBI" id="CHEBI:74416"/>
        <dbReference type="ChEBI" id="CHEBI:74417"/>
    </reaction>
    <physiologicalReaction direction="left-to-right" evidence="12">
        <dbReference type="Rhea" id="RHEA:37064"/>
    </physiologicalReaction>
</comment>
<dbReference type="InterPro" id="IPR023404">
    <property type="entry name" value="rSAM_horseshoe"/>
</dbReference>
<dbReference type="Proteomes" id="UP000281474">
    <property type="component" value="Unassembled WGS sequence"/>
</dbReference>
<evidence type="ECO:0000256" key="5">
    <source>
        <dbReference type="ARBA" id="ARBA00022691"/>
    </source>
</evidence>
<evidence type="ECO:0000259" key="15">
    <source>
        <dbReference type="PROSITE" id="PS50926"/>
    </source>
</evidence>
<dbReference type="CDD" id="cd01335">
    <property type="entry name" value="Radical_SAM"/>
    <property type="match status" value="1"/>
</dbReference>
<sequence length="474" mass="53878">MSKKLHIKTWGCQMNEYDSAKMADLMDEYEGYTLTDEAEEADVLLLNTCSIREKAQEKVFHQLGRWKNLKDKNPDLIIGVGGCVASQEGKHIKERAQCVDLIFGPQTLHRLPEMVDQVKRGEKAVIDVSFPEIEKFDRLPEPKAEGPTAFVSIMEGCSKYCSFCVVPYTRGEEVSRPLDDVILEVAQLAEQGVREVNLLGQNVNAYRGATFDGEICTFAELLRYVAAIDGIDRLRFTTSHPIEFTQDIIDVYADTPELVSFLHLPVQSGSDRILAAMKRGHMALEYKSIIRRLRKARPDIQISSDFIIGFPGETQQDFQDTMKLIEDVNFDHSFSFIYSARPGTPASDLPDDVDLEEKKQRLAILQDRITQQAMRYSRHMMGTVQRILVEGPSVKNPMELRGRTENNRVVNFEGQPQHIGKFVDVEIVDVYTNSLRGKFVRAEEDMDLRRELRPSDVLAKHRTEDDLGVGTFQP</sequence>
<feature type="domain" description="TRAM" evidence="15">
    <location>
        <begin position="378"/>
        <end position="441"/>
    </location>
</feature>
<dbReference type="SMART" id="SM00729">
    <property type="entry name" value="Elp3"/>
    <property type="match status" value="1"/>
</dbReference>
<dbReference type="NCBIfam" id="TIGR00089">
    <property type="entry name" value="MiaB/RimO family radical SAM methylthiotransferase"/>
    <property type="match status" value="1"/>
</dbReference>
<evidence type="ECO:0000313" key="18">
    <source>
        <dbReference type="EMBL" id="RLV60125.1"/>
    </source>
</evidence>
<evidence type="ECO:0000256" key="7">
    <source>
        <dbReference type="ARBA" id="ARBA00022723"/>
    </source>
</evidence>
<dbReference type="InterPro" id="IPR020612">
    <property type="entry name" value="Methylthiotransferase_CS"/>
</dbReference>
<dbReference type="Pfam" id="PF00919">
    <property type="entry name" value="UPF0004"/>
    <property type="match status" value="1"/>
</dbReference>
<comment type="cofactor">
    <cofactor evidence="14">
        <name>[4Fe-4S] cluster</name>
        <dbReference type="ChEBI" id="CHEBI:49883"/>
    </cofactor>
    <text evidence="14">Binds 2 [4Fe-4S] clusters. One cluster is coordinated with 3 cysteines and an exchangeable S-adenosyl-L-methionine.</text>
</comment>
<dbReference type="InterPro" id="IPR007197">
    <property type="entry name" value="rSAM"/>
</dbReference>
<organism evidence="18 19">
    <name type="scientific">Parashewanella curva</name>
    <dbReference type="NCBI Taxonomy" id="2338552"/>
    <lineage>
        <taxon>Bacteria</taxon>
        <taxon>Pseudomonadati</taxon>
        <taxon>Pseudomonadota</taxon>
        <taxon>Gammaproteobacteria</taxon>
        <taxon>Alteromonadales</taxon>
        <taxon>Shewanellaceae</taxon>
        <taxon>Parashewanella</taxon>
    </lineage>
</organism>
<evidence type="ECO:0000256" key="14">
    <source>
        <dbReference type="HAMAP-Rule" id="MF_01864"/>
    </source>
</evidence>
<dbReference type="SFLD" id="SFLDG01082">
    <property type="entry name" value="B12-binding_domain_containing"/>
    <property type="match status" value="1"/>
</dbReference>
<feature type="binding site" evidence="14">
    <location>
        <position position="49"/>
    </location>
    <ligand>
        <name>[4Fe-4S] cluster</name>
        <dbReference type="ChEBI" id="CHEBI:49883"/>
        <label>1</label>
    </ligand>
</feature>
<dbReference type="SFLD" id="SFLDF00273">
    <property type="entry name" value="(dimethylallyl)adenosine_tRNA"/>
    <property type="match status" value="1"/>
</dbReference>
<feature type="domain" description="Radical SAM core" evidence="17">
    <location>
        <begin position="143"/>
        <end position="375"/>
    </location>
</feature>
<proteinExistence type="inferred from homology"/>
<reference evidence="18 19" key="1">
    <citation type="submission" date="2018-09" db="EMBL/GenBank/DDBJ databases">
        <title>Phylogeny of the Shewanellaceae, and recommendation for two new genera, Pseudoshewanella and Parashewanella.</title>
        <authorList>
            <person name="Wang G."/>
        </authorList>
    </citation>
    <scope>NUCLEOTIDE SEQUENCE [LARGE SCALE GENOMIC DNA]</scope>
    <source>
        <strain evidence="18 19">C51</strain>
    </source>
</reference>
<comment type="similarity">
    <text evidence="14">Belongs to the methylthiotransferase family. MiaB subfamily.</text>
</comment>
<dbReference type="PROSITE" id="PS01278">
    <property type="entry name" value="MTTASE_RADICAL"/>
    <property type="match status" value="1"/>
</dbReference>
<keyword evidence="5 14" id="KW-0949">S-adenosyl-L-methionine</keyword>
<dbReference type="InterPro" id="IPR006463">
    <property type="entry name" value="MiaB_methiolase"/>
</dbReference>
<feature type="binding site" evidence="14">
    <location>
        <position position="12"/>
    </location>
    <ligand>
        <name>[4Fe-4S] cluster</name>
        <dbReference type="ChEBI" id="CHEBI:49883"/>
        <label>1</label>
    </ligand>
</feature>
<dbReference type="HAMAP" id="MF_01864">
    <property type="entry name" value="tRNA_metthiotr_MiaB"/>
    <property type="match status" value="1"/>
</dbReference>
<dbReference type="SFLD" id="SFLDS00029">
    <property type="entry name" value="Radical_SAM"/>
    <property type="match status" value="1"/>
</dbReference>
<dbReference type="FunFam" id="3.80.30.20:FF:000001">
    <property type="entry name" value="tRNA-2-methylthio-N(6)-dimethylallyladenosine synthase 2"/>
    <property type="match status" value="1"/>
</dbReference>
<dbReference type="PANTHER" id="PTHR43020:SF2">
    <property type="entry name" value="MITOCHONDRIAL TRNA METHYLTHIOTRANSFERASE CDK5RAP1"/>
    <property type="match status" value="1"/>
</dbReference>
<keyword evidence="9 14" id="KW-0411">Iron-sulfur</keyword>
<name>A0A3L8PXY2_9GAMM</name>
<evidence type="ECO:0000256" key="10">
    <source>
        <dbReference type="ARBA" id="ARBA00033765"/>
    </source>
</evidence>
<dbReference type="PROSITE" id="PS51918">
    <property type="entry name" value="RADICAL_SAM"/>
    <property type="match status" value="1"/>
</dbReference>
<comment type="caution">
    <text evidence="18">The sequence shown here is derived from an EMBL/GenBank/DDBJ whole genome shotgun (WGS) entry which is preliminary data.</text>
</comment>
<evidence type="ECO:0000256" key="11">
    <source>
        <dbReference type="ARBA" id="ARBA00050926"/>
    </source>
</evidence>
<dbReference type="InterPro" id="IPR002792">
    <property type="entry name" value="TRAM_dom"/>
</dbReference>
<feature type="binding site" evidence="14">
    <location>
        <position position="83"/>
    </location>
    <ligand>
        <name>[4Fe-4S] cluster</name>
        <dbReference type="ChEBI" id="CHEBI:49883"/>
        <label>1</label>
    </ligand>
</feature>
<evidence type="ECO:0000256" key="9">
    <source>
        <dbReference type="ARBA" id="ARBA00023014"/>
    </source>
</evidence>
<dbReference type="AlphaFoldDB" id="A0A3L8PXY2"/>
<keyword evidence="3 14" id="KW-0963">Cytoplasm</keyword>
<dbReference type="GO" id="GO:0051539">
    <property type="term" value="F:4 iron, 4 sulfur cluster binding"/>
    <property type="evidence" value="ECO:0007669"/>
    <property type="project" value="UniProtKB-UniRule"/>
</dbReference>
<evidence type="ECO:0000313" key="19">
    <source>
        <dbReference type="Proteomes" id="UP000281474"/>
    </source>
</evidence>
<comment type="function">
    <text evidence="1 14">Catalyzes the methylthiolation of N6-(dimethylallyl)adenosine (i(6)A), leading to the formation of 2-methylthio-N6-(dimethylallyl)adenosine (ms(2)i(6)A) at position 37 in tRNAs that read codons beginning with uridine.</text>
</comment>
<keyword evidence="8 14" id="KW-0408">Iron</keyword>
<dbReference type="OrthoDB" id="9805215at2"/>
<keyword evidence="19" id="KW-1185">Reference proteome</keyword>
<evidence type="ECO:0000256" key="12">
    <source>
        <dbReference type="ARBA" id="ARBA00052380"/>
    </source>
</evidence>
<dbReference type="FunFam" id="3.40.50.12160:FF:000001">
    <property type="entry name" value="tRNA-2-methylthio-N(6)-dimethylallyladenosine synthase"/>
    <property type="match status" value="1"/>
</dbReference>
<dbReference type="PROSITE" id="PS51449">
    <property type="entry name" value="MTTASE_N"/>
    <property type="match status" value="1"/>
</dbReference>
<dbReference type="InterPro" id="IPR038135">
    <property type="entry name" value="Methylthiotransferase_N_sf"/>
</dbReference>
<dbReference type="EMBL" id="QZEI01000020">
    <property type="protein sequence ID" value="RLV60125.1"/>
    <property type="molecule type" value="Genomic_DNA"/>
</dbReference>
<feature type="binding site" evidence="14">
    <location>
        <position position="157"/>
    </location>
    <ligand>
        <name>[4Fe-4S] cluster</name>
        <dbReference type="ChEBI" id="CHEBI:49883"/>
        <label>2</label>
        <note>4Fe-4S-S-AdoMet</note>
    </ligand>
</feature>
<dbReference type="InterPro" id="IPR006638">
    <property type="entry name" value="Elp3/MiaA/NifB-like_rSAM"/>
</dbReference>
<evidence type="ECO:0000256" key="13">
    <source>
        <dbReference type="ARBA" id="ARBA00052587"/>
    </source>
</evidence>
<keyword evidence="7 14" id="KW-0479">Metal-binding</keyword>
<feature type="domain" description="MTTase N-terminal" evidence="16">
    <location>
        <begin position="3"/>
        <end position="120"/>
    </location>
</feature>
<keyword evidence="6 14" id="KW-0819">tRNA processing</keyword>
<dbReference type="Gene3D" id="3.80.30.20">
    <property type="entry name" value="tm_1862 like domain"/>
    <property type="match status" value="1"/>
</dbReference>
<evidence type="ECO:0000256" key="6">
    <source>
        <dbReference type="ARBA" id="ARBA00022694"/>
    </source>
</evidence>
<keyword evidence="4 14" id="KW-0808">Transferase</keyword>
<dbReference type="Gene3D" id="3.40.50.12160">
    <property type="entry name" value="Methylthiotransferase, N-terminal domain"/>
    <property type="match status" value="1"/>
</dbReference>
<comment type="catalytic activity">
    <reaction evidence="11">
        <text>N(6)-dimethylallyladenosine(37) in tRNA + (sulfur carrier)-SH + AH2 + S-adenosyl-L-methionine = 2-thio-N(6)-dimethylallyladenosine(37) in tRNA + (sulfur carrier)-H + 5'-deoxyadenosine + L-methionine + A + H(+)</text>
        <dbReference type="Rhea" id="RHEA:36339"/>
        <dbReference type="Rhea" id="RHEA-COMP:10375"/>
        <dbReference type="Rhea" id="RHEA-COMP:10377"/>
        <dbReference type="Rhea" id="RHEA-COMP:14737"/>
        <dbReference type="Rhea" id="RHEA-COMP:14739"/>
        <dbReference type="ChEBI" id="CHEBI:13193"/>
        <dbReference type="ChEBI" id="CHEBI:15378"/>
        <dbReference type="ChEBI" id="CHEBI:17319"/>
        <dbReference type="ChEBI" id="CHEBI:17499"/>
        <dbReference type="ChEBI" id="CHEBI:29917"/>
        <dbReference type="ChEBI" id="CHEBI:57844"/>
        <dbReference type="ChEBI" id="CHEBI:59789"/>
        <dbReference type="ChEBI" id="CHEBI:64428"/>
        <dbReference type="ChEBI" id="CHEBI:74415"/>
        <dbReference type="ChEBI" id="CHEBI:74416"/>
    </reaction>
    <physiologicalReaction direction="left-to-right" evidence="11">
        <dbReference type="Rhea" id="RHEA:36340"/>
    </physiologicalReaction>
</comment>
<comment type="subunit">
    <text evidence="14">Monomer.</text>
</comment>
<evidence type="ECO:0000259" key="17">
    <source>
        <dbReference type="PROSITE" id="PS51918"/>
    </source>
</evidence>
<gene>
    <name evidence="14 18" type="primary">miaB</name>
    <name evidence="18" type="ORF">D5018_08290</name>
</gene>
<dbReference type="SFLD" id="SFLDG01061">
    <property type="entry name" value="methylthiotransferase"/>
    <property type="match status" value="1"/>
</dbReference>
<evidence type="ECO:0000256" key="8">
    <source>
        <dbReference type="ARBA" id="ARBA00023004"/>
    </source>
</evidence>
<accession>A0A3L8PXY2</accession>
<dbReference type="InterPro" id="IPR005839">
    <property type="entry name" value="Methylthiotransferase"/>
</dbReference>
<evidence type="ECO:0000256" key="3">
    <source>
        <dbReference type="ARBA" id="ARBA00022490"/>
    </source>
</evidence>
<dbReference type="GO" id="GO:0046872">
    <property type="term" value="F:metal ion binding"/>
    <property type="evidence" value="ECO:0007669"/>
    <property type="project" value="UniProtKB-KW"/>
</dbReference>
<comment type="subcellular location">
    <subcellularLocation>
        <location evidence="14">Cytoplasm</location>
    </subcellularLocation>
</comment>
<dbReference type="PANTHER" id="PTHR43020">
    <property type="entry name" value="CDK5 REGULATORY SUBUNIT-ASSOCIATED PROTEIN 1"/>
    <property type="match status" value="1"/>
</dbReference>
<dbReference type="SUPFAM" id="SSF102114">
    <property type="entry name" value="Radical SAM enzymes"/>
    <property type="match status" value="1"/>
</dbReference>
<dbReference type="Pfam" id="PF04055">
    <property type="entry name" value="Radical_SAM"/>
    <property type="match status" value="1"/>
</dbReference>
<evidence type="ECO:0000259" key="16">
    <source>
        <dbReference type="PROSITE" id="PS51449"/>
    </source>
</evidence>